<comment type="similarity">
    <text evidence="2 14 15">Belongs to the TonB-dependent receptor family.</text>
</comment>
<dbReference type="KEGG" id="tmk:QGN29_04260"/>
<evidence type="ECO:0000256" key="1">
    <source>
        <dbReference type="ARBA" id="ARBA00004571"/>
    </source>
</evidence>
<dbReference type="RefSeq" id="WP_310799439.1">
    <property type="nucleotide sequence ID" value="NZ_CP123872.1"/>
</dbReference>
<evidence type="ECO:0000259" key="17">
    <source>
        <dbReference type="Pfam" id="PF00593"/>
    </source>
</evidence>
<dbReference type="PROSITE" id="PS52016">
    <property type="entry name" value="TONB_DEPENDENT_REC_3"/>
    <property type="match status" value="1"/>
</dbReference>
<evidence type="ECO:0000256" key="12">
    <source>
        <dbReference type="ARBA" id="ARBA00023170"/>
    </source>
</evidence>
<keyword evidence="6 14" id="KW-0812">Transmembrane</keyword>
<dbReference type="InterPro" id="IPR012910">
    <property type="entry name" value="Plug_dom"/>
</dbReference>
<dbReference type="InterPro" id="IPR039426">
    <property type="entry name" value="TonB-dep_rcpt-like"/>
</dbReference>
<evidence type="ECO:0000313" key="20">
    <source>
        <dbReference type="Proteomes" id="UP001268683"/>
    </source>
</evidence>
<keyword evidence="8" id="KW-0408">Iron</keyword>
<dbReference type="InterPro" id="IPR010105">
    <property type="entry name" value="TonB_sidphr_rcpt"/>
</dbReference>
<keyword evidence="10 15" id="KW-0798">TonB box</keyword>
<keyword evidence="20" id="KW-1185">Reference proteome</keyword>
<keyword evidence="13 14" id="KW-0998">Cell outer membrane</keyword>
<evidence type="ECO:0000256" key="4">
    <source>
        <dbReference type="ARBA" id="ARBA00022452"/>
    </source>
</evidence>
<proteinExistence type="inferred from homology"/>
<dbReference type="GO" id="GO:0009279">
    <property type="term" value="C:cell outer membrane"/>
    <property type="evidence" value="ECO:0007669"/>
    <property type="project" value="UniProtKB-SubCell"/>
</dbReference>
<protein>
    <submittedName>
        <fullName evidence="19">TonB-dependent siderophore receptor</fullName>
    </submittedName>
</protein>
<reference evidence="19" key="1">
    <citation type="submission" date="2023-04" db="EMBL/GenBank/DDBJ databases">
        <title>Complete genome sequence of Temperatibacter marinus.</title>
        <authorList>
            <person name="Rong J.-C."/>
            <person name="Yi M.-L."/>
            <person name="Zhao Q."/>
        </authorList>
    </citation>
    <scope>NUCLEOTIDE SEQUENCE</scope>
    <source>
        <strain evidence="19">NBRC 110045</strain>
    </source>
</reference>
<evidence type="ECO:0000256" key="9">
    <source>
        <dbReference type="ARBA" id="ARBA00023065"/>
    </source>
</evidence>
<dbReference type="Proteomes" id="UP001268683">
    <property type="component" value="Chromosome"/>
</dbReference>
<sequence>MQALPKIILTSLLSTSILSSSVCAHETSTEEKIEEIEVTGKQVSIDKMNAVKTPTPLVDIPQSLSIIDSRQIADQAFSNFGDILRYTPGLSISQGEGHRDAIIIRGIQTTADFFLDGFRDDVQYYRPLYNLEQIEVLRGSNALLFGRGGGGGIINRVTKKANLETDIIGLNASLDSFGAYALTFDYNTEINDNAAFRLNAFYEDMNNHRDFFDGERFAINPKFLFKPSEETDIHLSYEYIDDDRTVDRGVPSQNVDNGPDVPLKGYQETFFGSPEENFTTLQAHILRARVDHEFSEVLRGNIGVQYADYDKWYQNLYSSEEVVVTNGAFSEVELDGYSDATDRENTLVQANLIGEPEFAGFKHTFLLGLEFGSQKTSNSRRDNVFAANGDDQLVIPFSDPLVIPDFSYVSTSRNRSSDVSFLSVYFQDQIDVTDWFKVIGGLRFDRFDIDVTDVIVNSSFSRTDEEVTPRFGAIVKPMENLSAYYSYSETFLPRSGDQFLTLNLDSESTRPQSFKNSELGLKWDMNDRFSLTAALFDLDRESYTSVDPDDASQLIIIEGSVTQGFEIQATGYLSDKWYISVGYSYIDGKVARVDDSGNSGNKTRQTPENMLSIWNRVTLSDAFSIGFGATYQDSYFVREDNSVEVPSYFRVDAAAYYTLNETTRLQLNVENLFDEDYYPDAHSNDNISTGKPLNVKLGIQLSF</sequence>
<keyword evidence="12 19" id="KW-0675">Receptor</keyword>
<dbReference type="GO" id="GO:0015344">
    <property type="term" value="F:siderophore uptake transmembrane transporter activity"/>
    <property type="evidence" value="ECO:0007669"/>
    <property type="project" value="TreeGrafter"/>
</dbReference>
<dbReference type="SUPFAM" id="SSF56935">
    <property type="entry name" value="Porins"/>
    <property type="match status" value="1"/>
</dbReference>
<keyword evidence="9" id="KW-0406">Ion transport</keyword>
<dbReference type="InterPro" id="IPR037066">
    <property type="entry name" value="Plug_dom_sf"/>
</dbReference>
<evidence type="ECO:0000256" key="10">
    <source>
        <dbReference type="ARBA" id="ARBA00023077"/>
    </source>
</evidence>
<keyword evidence="5" id="KW-0410">Iron transport</keyword>
<dbReference type="PANTHER" id="PTHR32552">
    <property type="entry name" value="FERRICHROME IRON RECEPTOR-RELATED"/>
    <property type="match status" value="1"/>
</dbReference>
<evidence type="ECO:0000256" key="8">
    <source>
        <dbReference type="ARBA" id="ARBA00023004"/>
    </source>
</evidence>
<feature type="domain" description="TonB-dependent receptor plug" evidence="18">
    <location>
        <begin position="57"/>
        <end position="153"/>
    </location>
</feature>
<dbReference type="EMBL" id="CP123872">
    <property type="protein sequence ID" value="WND03586.1"/>
    <property type="molecule type" value="Genomic_DNA"/>
</dbReference>
<evidence type="ECO:0000256" key="7">
    <source>
        <dbReference type="ARBA" id="ARBA00022729"/>
    </source>
</evidence>
<dbReference type="NCBIfam" id="TIGR01783">
    <property type="entry name" value="TonB-siderophor"/>
    <property type="match status" value="1"/>
</dbReference>
<gene>
    <name evidence="19" type="ORF">QGN29_04260</name>
</gene>
<dbReference type="PANTHER" id="PTHR32552:SF68">
    <property type="entry name" value="FERRICHROME OUTER MEMBRANE TRANSPORTER_PHAGE RECEPTOR"/>
    <property type="match status" value="1"/>
</dbReference>
<evidence type="ECO:0000256" key="11">
    <source>
        <dbReference type="ARBA" id="ARBA00023136"/>
    </source>
</evidence>
<evidence type="ECO:0000256" key="6">
    <source>
        <dbReference type="ARBA" id="ARBA00022692"/>
    </source>
</evidence>
<evidence type="ECO:0000256" key="3">
    <source>
        <dbReference type="ARBA" id="ARBA00022448"/>
    </source>
</evidence>
<dbReference type="CDD" id="cd01347">
    <property type="entry name" value="ligand_gated_channel"/>
    <property type="match status" value="1"/>
</dbReference>
<dbReference type="Pfam" id="PF07715">
    <property type="entry name" value="Plug"/>
    <property type="match status" value="1"/>
</dbReference>
<evidence type="ECO:0000313" key="19">
    <source>
        <dbReference type="EMBL" id="WND03586.1"/>
    </source>
</evidence>
<dbReference type="AlphaFoldDB" id="A0AA52EF00"/>
<keyword evidence="3 14" id="KW-0813">Transport</keyword>
<feature type="chain" id="PRO_5041300991" evidence="16">
    <location>
        <begin position="25"/>
        <end position="703"/>
    </location>
</feature>
<feature type="signal peptide" evidence="16">
    <location>
        <begin position="1"/>
        <end position="24"/>
    </location>
</feature>
<dbReference type="GO" id="GO:0038023">
    <property type="term" value="F:signaling receptor activity"/>
    <property type="evidence" value="ECO:0007669"/>
    <property type="project" value="InterPro"/>
</dbReference>
<dbReference type="Pfam" id="PF00593">
    <property type="entry name" value="TonB_dep_Rec_b-barrel"/>
    <property type="match status" value="1"/>
</dbReference>
<dbReference type="InterPro" id="IPR000531">
    <property type="entry name" value="Beta-barrel_TonB"/>
</dbReference>
<comment type="subcellular location">
    <subcellularLocation>
        <location evidence="1 14">Cell outer membrane</location>
        <topology evidence="1 14">Multi-pass membrane protein</topology>
    </subcellularLocation>
</comment>
<keyword evidence="4 14" id="KW-1134">Transmembrane beta strand</keyword>
<feature type="domain" description="TonB-dependent receptor-like beta-barrel" evidence="17">
    <location>
        <begin position="228"/>
        <end position="672"/>
    </location>
</feature>
<organism evidence="19 20">
    <name type="scientific">Temperatibacter marinus</name>
    <dbReference type="NCBI Taxonomy" id="1456591"/>
    <lineage>
        <taxon>Bacteria</taxon>
        <taxon>Pseudomonadati</taxon>
        <taxon>Pseudomonadota</taxon>
        <taxon>Alphaproteobacteria</taxon>
        <taxon>Kordiimonadales</taxon>
        <taxon>Temperatibacteraceae</taxon>
        <taxon>Temperatibacter</taxon>
    </lineage>
</organism>
<dbReference type="Gene3D" id="2.170.130.10">
    <property type="entry name" value="TonB-dependent receptor, plug domain"/>
    <property type="match status" value="1"/>
</dbReference>
<accession>A0AA52EF00</accession>
<evidence type="ECO:0000259" key="18">
    <source>
        <dbReference type="Pfam" id="PF07715"/>
    </source>
</evidence>
<keyword evidence="7 16" id="KW-0732">Signal</keyword>
<evidence type="ECO:0000256" key="14">
    <source>
        <dbReference type="PROSITE-ProRule" id="PRU01360"/>
    </source>
</evidence>
<dbReference type="GO" id="GO:0015891">
    <property type="term" value="P:siderophore transport"/>
    <property type="evidence" value="ECO:0007669"/>
    <property type="project" value="InterPro"/>
</dbReference>
<evidence type="ECO:0000256" key="2">
    <source>
        <dbReference type="ARBA" id="ARBA00009810"/>
    </source>
</evidence>
<evidence type="ECO:0000256" key="15">
    <source>
        <dbReference type="RuleBase" id="RU003357"/>
    </source>
</evidence>
<name>A0AA52EF00_9PROT</name>
<dbReference type="Gene3D" id="2.40.170.20">
    <property type="entry name" value="TonB-dependent receptor, beta-barrel domain"/>
    <property type="match status" value="1"/>
</dbReference>
<keyword evidence="11 14" id="KW-0472">Membrane</keyword>
<dbReference type="InterPro" id="IPR036942">
    <property type="entry name" value="Beta-barrel_TonB_sf"/>
</dbReference>
<evidence type="ECO:0000256" key="13">
    <source>
        <dbReference type="ARBA" id="ARBA00023237"/>
    </source>
</evidence>
<evidence type="ECO:0000256" key="5">
    <source>
        <dbReference type="ARBA" id="ARBA00022496"/>
    </source>
</evidence>
<evidence type="ECO:0000256" key="16">
    <source>
        <dbReference type="SAM" id="SignalP"/>
    </source>
</evidence>